<evidence type="ECO:0000313" key="1">
    <source>
        <dbReference type="EMBL" id="UUN96294.1"/>
    </source>
</evidence>
<name>A0A8I1DKP7_ACIBZ</name>
<dbReference type="AlphaFoldDB" id="A0A8I1DKP7"/>
<organism evidence="1 2">
    <name type="scientific">Acinetobacter bereziniae</name>
    <name type="common">Acinetobacter genomosp. 10</name>
    <dbReference type="NCBI Taxonomy" id="106648"/>
    <lineage>
        <taxon>Bacteria</taxon>
        <taxon>Pseudomonadati</taxon>
        <taxon>Pseudomonadota</taxon>
        <taxon>Gammaproteobacteria</taxon>
        <taxon>Moraxellales</taxon>
        <taxon>Moraxellaceae</taxon>
        <taxon>Acinetobacter</taxon>
    </lineage>
</organism>
<sequence length="169" mass="19695">MELHSNIYYKHPNPNLMLKLDELFKAHQGDQDRFMTSAVEINPEMGHELAEDLLNTVDNVEFDLGPESISRIDGYSIAHFVHGSSGDEFVEAIVLFLKSLLDEIDVRAWGCGDDDPWEFWFKFEEDELIREDDEPFNDPEEDEEIKSSIYTWWHAGLPEKIKEGFLNQE</sequence>
<dbReference type="EMBL" id="CP092085">
    <property type="protein sequence ID" value="UUN96294.1"/>
    <property type="molecule type" value="Genomic_DNA"/>
</dbReference>
<protein>
    <submittedName>
        <fullName evidence="1">Uncharacterized protein</fullName>
    </submittedName>
</protein>
<proteinExistence type="predicted"/>
<dbReference type="RefSeq" id="WP_151781318.1">
    <property type="nucleotide sequence ID" value="NZ_BKNL01000048.1"/>
</dbReference>
<gene>
    <name evidence="1" type="ORF">I9054_013000</name>
</gene>
<evidence type="ECO:0000313" key="2">
    <source>
        <dbReference type="Proteomes" id="UP000644140"/>
    </source>
</evidence>
<accession>A0A8I1DKP7</accession>
<reference evidence="1" key="1">
    <citation type="submission" date="2022-02" db="EMBL/GenBank/DDBJ databases">
        <title>Characterization of Tn125 harboring carbapenem-resistant Acinetobacter bereziniae clinical isolates.</title>
        <authorList>
            <person name="Wong N.-K."/>
            <person name="Pan Q."/>
        </authorList>
    </citation>
    <scope>NUCLEOTIDE SEQUENCE</scope>
    <source>
        <strain evidence="1">GD03393</strain>
    </source>
</reference>
<dbReference type="Proteomes" id="UP000644140">
    <property type="component" value="Chromosome"/>
</dbReference>